<dbReference type="AlphaFoldDB" id="A0A6L9L4F0"/>
<reference evidence="2 3" key="1">
    <citation type="submission" date="2020-02" db="EMBL/GenBank/DDBJ databases">
        <title>Draft genome sequence of two Spirosoma agri KCTC 52727 and Spirosoma terrae KCTC 52035.</title>
        <authorList>
            <person name="Rojas J."/>
            <person name="Ambika Manirajan B."/>
            <person name="Suarez C."/>
            <person name="Ratering S."/>
            <person name="Schnell S."/>
        </authorList>
    </citation>
    <scope>NUCLEOTIDE SEQUENCE [LARGE SCALE GENOMIC DNA]</scope>
    <source>
        <strain evidence="2 3">KCTC 52035</strain>
    </source>
</reference>
<evidence type="ECO:0000256" key="1">
    <source>
        <dbReference type="SAM" id="Phobius"/>
    </source>
</evidence>
<evidence type="ECO:0000313" key="3">
    <source>
        <dbReference type="Proteomes" id="UP000474175"/>
    </source>
</evidence>
<protein>
    <submittedName>
        <fullName evidence="2">DUF2809 domain-containing protein</fullName>
    </submittedName>
</protein>
<name>A0A6L9L4F0_9BACT</name>
<keyword evidence="1" id="KW-0472">Membrane</keyword>
<comment type="caution">
    <text evidence="2">The sequence shown here is derived from an EMBL/GenBank/DDBJ whole genome shotgun (WGS) entry which is preliminary data.</text>
</comment>
<feature type="transmembrane region" description="Helical" evidence="1">
    <location>
        <begin position="101"/>
        <end position="119"/>
    </location>
</feature>
<feature type="transmembrane region" description="Helical" evidence="1">
    <location>
        <begin position="36"/>
        <end position="55"/>
    </location>
</feature>
<feature type="transmembrane region" description="Helical" evidence="1">
    <location>
        <begin position="12"/>
        <end position="30"/>
    </location>
</feature>
<sequence>MGNWLQFNKRYFFLAVFLFVVEILIARFVHDQIVRPYVGDFLVVILIYCFIKALLNVSVEKTALFTLLFAYTLEILQHFQFVDRIGLGKFRLARIVVGTSFEWLDLVAYTAGIGLVLFVEGRLVKNKKRDISTY</sequence>
<dbReference type="InterPro" id="IPR021257">
    <property type="entry name" value="DUF2809"/>
</dbReference>
<dbReference type="Pfam" id="PF10990">
    <property type="entry name" value="DUF2809"/>
    <property type="match status" value="1"/>
</dbReference>
<dbReference type="EMBL" id="JAAFZH010000001">
    <property type="protein sequence ID" value="NDU93991.1"/>
    <property type="molecule type" value="Genomic_DNA"/>
</dbReference>
<dbReference type="RefSeq" id="WP_163942998.1">
    <property type="nucleotide sequence ID" value="NZ_JAAFZH010000001.1"/>
</dbReference>
<organism evidence="2 3">
    <name type="scientific">Spirosoma terrae</name>
    <dbReference type="NCBI Taxonomy" id="1968276"/>
    <lineage>
        <taxon>Bacteria</taxon>
        <taxon>Pseudomonadati</taxon>
        <taxon>Bacteroidota</taxon>
        <taxon>Cytophagia</taxon>
        <taxon>Cytophagales</taxon>
        <taxon>Cytophagaceae</taxon>
        <taxon>Spirosoma</taxon>
    </lineage>
</organism>
<keyword evidence="1" id="KW-1133">Transmembrane helix</keyword>
<feature type="transmembrane region" description="Helical" evidence="1">
    <location>
        <begin position="62"/>
        <end position="81"/>
    </location>
</feature>
<evidence type="ECO:0000313" key="2">
    <source>
        <dbReference type="EMBL" id="NDU93991.1"/>
    </source>
</evidence>
<gene>
    <name evidence="2" type="ORF">GK108_03830</name>
</gene>
<proteinExistence type="predicted"/>
<keyword evidence="1" id="KW-0812">Transmembrane</keyword>
<keyword evidence="3" id="KW-1185">Reference proteome</keyword>
<accession>A0A6L9L4F0</accession>
<dbReference type="Proteomes" id="UP000474175">
    <property type="component" value="Unassembled WGS sequence"/>
</dbReference>